<accession>A0A420H9I4</accession>
<evidence type="ECO:0000259" key="3">
    <source>
        <dbReference type="PROSITE" id="PS50053"/>
    </source>
</evidence>
<evidence type="ECO:0000313" key="6">
    <source>
        <dbReference type="Proteomes" id="UP000283383"/>
    </source>
</evidence>
<keyword evidence="6" id="KW-1185">Reference proteome</keyword>
<dbReference type="GO" id="GO:0051087">
    <property type="term" value="F:protein-folding chaperone binding"/>
    <property type="evidence" value="ECO:0007669"/>
    <property type="project" value="InterPro"/>
</dbReference>
<dbReference type="EMBL" id="MCBQ01021280">
    <property type="protein sequence ID" value="RKF54085.1"/>
    <property type="molecule type" value="Genomic_DNA"/>
</dbReference>
<comment type="caution">
    <text evidence="5">The sequence shown here is derived from an EMBL/GenBank/DDBJ whole genome shotgun (WGS) entry which is preliminary data.</text>
</comment>
<feature type="domain" description="BAG" evidence="4">
    <location>
        <begin position="367"/>
        <end position="426"/>
    </location>
</feature>
<gene>
    <name evidence="5" type="ORF">GcM3_212012</name>
</gene>
<evidence type="ECO:0008006" key="7">
    <source>
        <dbReference type="Google" id="ProtNLM"/>
    </source>
</evidence>
<evidence type="ECO:0000256" key="2">
    <source>
        <dbReference type="SAM" id="Phobius"/>
    </source>
</evidence>
<dbReference type="PROSITE" id="PS51035">
    <property type="entry name" value="BAG"/>
    <property type="match status" value="1"/>
</dbReference>
<dbReference type="STRING" id="62708.A0A420H9I4"/>
<evidence type="ECO:0000259" key="4">
    <source>
        <dbReference type="PROSITE" id="PS51035"/>
    </source>
</evidence>
<evidence type="ECO:0000313" key="5">
    <source>
        <dbReference type="EMBL" id="RKF54085.1"/>
    </source>
</evidence>
<dbReference type="InterPro" id="IPR036533">
    <property type="entry name" value="BAG_dom_sf"/>
</dbReference>
<dbReference type="CDD" id="cd17039">
    <property type="entry name" value="Ubl_ubiquitin_like"/>
    <property type="match status" value="1"/>
</dbReference>
<dbReference type="InterPro" id="IPR003103">
    <property type="entry name" value="BAG_domain"/>
</dbReference>
<dbReference type="Gene3D" id="1.20.58.120">
    <property type="entry name" value="BAG domain"/>
    <property type="match status" value="1"/>
</dbReference>
<keyword evidence="2" id="KW-0472">Membrane</keyword>
<dbReference type="AlphaFoldDB" id="A0A420H9I4"/>
<dbReference type="Gene3D" id="3.10.20.90">
    <property type="entry name" value="Phosphatidylinositol 3-kinase Catalytic Subunit, Chain A, domain 1"/>
    <property type="match status" value="1"/>
</dbReference>
<dbReference type="Proteomes" id="UP000283383">
    <property type="component" value="Unassembled WGS sequence"/>
</dbReference>
<reference evidence="5 6" key="1">
    <citation type="journal article" date="2018" name="BMC Genomics">
        <title>Comparative genome analyses reveal sequence features reflecting distinct modes of host-adaptation between dicot and monocot powdery mildew.</title>
        <authorList>
            <person name="Wu Y."/>
            <person name="Ma X."/>
            <person name="Pan Z."/>
            <person name="Kale S.D."/>
            <person name="Song Y."/>
            <person name="King H."/>
            <person name="Zhang Q."/>
            <person name="Presley C."/>
            <person name="Deng X."/>
            <person name="Wei C.I."/>
            <person name="Xiao S."/>
        </authorList>
    </citation>
    <scope>NUCLEOTIDE SEQUENCE [LARGE SCALE GENOMIC DNA]</scope>
    <source>
        <strain evidence="5">UMSG3</strain>
    </source>
</reference>
<keyword evidence="2" id="KW-0812">Transmembrane</keyword>
<feature type="region of interest" description="Disordered" evidence="1">
    <location>
        <begin position="286"/>
        <end position="314"/>
    </location>
</feature>
<dbReference type="PROSITE" id="PS50053">
    <property type="entry name" value="UBIQUITIN_2"/>
    <property type="match status" value="1"/>
</dbReference>
<dbReference type="SUPFAM" id="SSF63491">
    <property type="entry name" value="BAG domain"/>
    <property type="match status" value="1"/>
</dbReference>
<dbReference type="SMART" id="SM00264">
    <property type="entry name" value="BAG"/>
    <property type="match status" value="1"/>
</dbReference>
<organism evidence="5 6">
    <name type="scientific">Golovinomyces cichoracearum</name>
    <dbReference type="NCBI Taxonomy" id="62708"/>
    <lineage>
        <taxon>Eukaryota</taxon>
        <taxon>Fungi</taxon>
        <taxon>Dikarya</taxon>
        <taxon>Ascomycota</taxon>
        <taxon>Pezizomycotina</taxon>
        <taxon>Leotiomycetes</taxon>
        <taxon>Erysiphales</taxon>
        <taxon>Erysiphaceae</taxon>
        <taxon>Golovinomyces</taxon>
    </lineage>
</organism>
<dbReference type="SUPFAM" id="SSF54236">
    <property type="entry name" value="Ubiquitin-like"/>
    <property type="match status" value="1"/>
</dbReference>
<name>A0A420H9I4_9PEZI</name>
<feature type="domain" description="Ubiquitin-like" evidence="3">
    <location>
        <begin position="226"/>
        <end position="283"/>
    </location>
</feature>
<feature type="compositionally biased region" description="Basic residues" evidence="1">
    <location>
        <begin position="300"/>
        <end position="314"/>
    </location>
</feature>
<feature type="transmembrane region" description="Helical" evidence="2">
    <location>
        <begin position="116"/>
        <end position="138"/>
    </location>
</feature>
<dbReference type="InterPro" id="IPR000626">
    <property type="entry name" value="Ubiquitin-like_dom"/>
</dbReference>
<protein>
    <recommendedName>
        <fullName evidence="7">BAG domain-containing protein</fullName>
    </recommendedName>
</protein>
<keyword evidence="2" id="KW-1133">Transmembrane helix</keyword>
<proteinExistence type="predicted"/>
<sequence length="428" mass="48372">MIRVSRQSSSLTPEMLCEIIHSPAPNDSDHFTRKYNLMPADHFLYTARQSQEWPELDKLASTLELQATEVSSPISLPRSIEWLKIYFHRIFSGLIYNCLPQPLAVYLKTRPDLKTFIVVSALISLILFGIIISMTSWARSFWSGSRPKLSSPFGSKASLPNVTEDDYSYITSADIKSPERTYDPSQKPQFSSGIETKEDILVVRSKGVNYPIKFPANSIEEGKLQIQDVKNRLASIMELKEVVGHDIKLLYKGQDLNDNSKSCRDYGLKSHSEILCTLDESPNILDNPGDVSENMEGTKKKQRKRGKKGKKTALKNKESDILHQNAAINVRPASIQKPQGPMDKLKALSDHFRSNILPLCNQFNAAPPPDTKKREFEHKKLSETIMNEVLLKLDAVEVEGDNESREFRRSLVREVQGILNDLDSAVLN</sequence>
<evidence type="ECO:0000256" key="1">
    <source>
        <dbReference type="SAM" id="MobiDB-lite"/>
    </source>
</evidence>
<dbReference type="Pfam" id="PF02179">
    <property type="entry name" value="BAG"/>
    <property type="match status" value="1"/>
</dbReference>
<dbReference type="InterPro" id="IPR029071">
    <property type="entry name" value="Ubiquitin-like_domsf"/>
</dbReference>